<dbReference type="Proteomes" id="UP000094444">
    <property type="component" value="Unassembled WGS sequence"/>
</dbReference>
<dbReference type="AlphaFoldDB" id="A0A2P5HWX3"/>
<protein>
    <submittedName>
        <fullName evidence="1">Uncharacterized protein</fullName>
    </submittedName>
</protein>
<organism evidence="1 2">
    <name type="scientific">Diaporthe helianthi</name>
    <dbReference type="NCBI Taxonomy" id="158607"/>
    <lineage>
        <taxon>Eukaryota</taxon>
        <taxon>Fungi</taxon>
        <taxon>Dikarya</taxon>
        <taxon>Ascomycota</taxon>
        <taxon>Pezizomycotina</taxon>
        <taxon>Sordariomycetes</taxon>
        <taxon>Sordariomycetidae</taxon>
        <taxon>Diaporthales</taxon>
        <taxon>Diaporthaceae</taxon>
        <taxon>Diaporthe</taxon>
    </lineage>
</organism>
<reference evidence="1" key="1">
    <citation type="submission" date="2017-09" db="EMBL/GenBank/DDBJ databases">
        <title>Polyketide synthases of a Diaporthe helianthi virulent isolate.</title>
        <authorList>
            <person name="Baroncelli R."/>
        </authorList>
    </citation>
    <scope>NUCLEOTIDE SEQUENCE [LARGE SCALE GENOMIC DNA]</scope>
    <source>
        <strain evidence="1">7/96</strain>
    </source>
</reference>
<name>A0A2P5HWX3_DIAHE</name>
<dbReference type="EMBL" id="MAVT02000584">
    <property type="protein sequence ID" value="POS74736.1"/>
    <property type="molecule type" value="Genomic_DNA"/>
</dbReference>
<gene>
    <name evidence="1" type="ORF">DHEL01_v206870</name>
</gene>
<evidence type="ECO:0000313" key="2">
    <source>
        <dbReference type="Proteomes" id="UP000094444"/>
    </source>
</evidence>
<evidence type="ECO:0000313" key="1">
    <source>
        <dbReference type="EMBL" id="POS74736.1"/>
    </source>
</evidence>
<keyword evidence="2" id="KW-1185">Reference proteome</keyword>
<dbReference type="InParanoid" id="A0A2P5HWX3"/>
<accession>A0A2P5HWX3</accession>
<comment type="caution">
    <text evidence="1">The sequence shown here is derived from an EMBL/GenBank/DDBJ whole genome shotgun (WGS) entry which is preliminary data.</text>
</comment>
<sequence>METYYRPALLFCKHHIGDIKFYQEHLLLLPSGHQAVSDDDDIQPVEHDSAVAGLARRLPSSAQKLRRAPVLYGVDTDNPDDGR</sequence>
<proteinExistence type="predicted"/>